<evidence type="ECO:0000313" key="2">
    <source>
        <dbReference type="Proteomes" id="UP000504637"/>
    </source>
</evidence>
<organism evidence="3">
    <name type="scientific">Dissoconium aciculare CBS 342.82</name>
    <dbReference type="NCBI Taxonomy" id="1314786"/>
    <lineage>
        <taxon>Eukaryota</taxon>
        <taxon>Fungi</taxon>
        <taxon>Dikarya</taxon>
        <taxon>Ascomycota</taxon>
        <taxon>Pezizomycotina</taxon>
        <taxon>Dothideomycetes</taxon>
        <taxon>Dothideomycetidae</taxon>
        <taxon>Mycosphaerellales</taxon>
        <taxon>Dissoconiaceae</taxon>
        <taxon>Dissoconium</taxon>
    </lineage>
</organism>
<dbReference type="OrthoDB" id="529205at2759"/>
<keyword evidence="2" id="KW-1185">Reference proteome</keyword>
<feature type="compositionally biased region" description="Basic and acidic residues" evidence="1">
    <location>
        <begin position="35"/>
        <end position="50"/>
    </location>
</feature>
<reference evidence="3" key="1">
    <citation type="submission" date="2020-01" db="EMBL/GenBank/DDBJ databases">
        <authorList>
            <consortium name="DOE Joint Genome Institute"/>
            <person name="Haridas S."/>
            <person name="Albert R."/>
            <person name="Binder M."/>
            <person name="Bloem J."/>
            <person name="Labutti K."/>
            <person name="Salamov A."/>
            <person name="Andreopoulos B."/>
            <person name="Baker S.E."/>
            <person name="Barry K."/>
            <person name="Bills G."/>
            <person name="Bluhm B.H."/>
            <person name="Cannon C."/>
            <person name="Castanera R."/>
            <person name="Culley D.E."/>
            <person name="Daum C."/>
            <person name="Ezra D."/>
            <person name="Gonzalez J.B."/>
            <person name="Henrissat B."/>
            <person name="Kuo A."/>
            <person name="Liang C."/>
            <person name="Lipzen A."/>
            <person name="Lutzoni F."/>
            <person name="Magnuson J."/>
            <person name="Mondo S."/>
            <person name="Nolan M."/>
            <person name="Ohm R."/>
            <person name="Pangilinan J."/>
            <person name="Park H.-J."/>
            <person name="Ramirez L."/>
            <person name="Alfaro M."/>
            <person name="Sun H."/>
            <person name="Tritt A."/>
            <person name="Yoshinaga Y."/>
            <person name="Zwiers L.-H."/>
            <person name="Turgeon B.G."/>
            <person name="Goodwin S.B."/>
            <person name="Spatafora J.W."/>
            <person name="Crous P.W."/>
            <person name="Grigoriev I.V."/>
        </authorList>
    </citation>
    <scope>NUCLEOTIDE SEQUENCE</scope>
    <source>
        <strain evidence="3">CBS 342.82</strain>
    </source>
</reference>
<evidence type="ECO:0008006" key="4">
    <source>
        <dbReference type="Google" id="ProtNLM"/>
    </source>
</evidence>
<sequence>MSAARTMSLFRGVAMPSSARAVRTFHSCKALSVGKESEVHNENRAEEAEAAKQQQLKAQKEGKGEWKDTLASDSESIVKADRGEVKADKSTIEALQKESAKAAQQERK</sequence>
<reference evidence="3" key="2">
    <citation type="submission" date="2020-04" db="EMBL/GenBank/DDBJ databases">
        <authorList>
            <consortium name="NCBI Genome Project"/>
        </authorList>
    </citation>
    <scope>NUCLEOTIDE SEQUENCE</scope>
    <source>
        <strain evidence="3">CBS 342.82</strain>
    </source>
</reference>
<dbReference type="GeneID" id="54363002"/>
<name>A0A6J3M1J6_9PEZI</name>
<dbReference type="RefSeq" id="XP_033458799.1">
    <property type="nucleotide sequence ID" value="XM_033605202.1"/>
</dbReference>
<evidence type="ECO:0000313" key="3">
    <source>
        <dbReference type="RefSeq" id="XP_033458799.1"/>
    </source>
</evidence>
<reference evidence="3" key="3">
    <citation type="submission" date="2025-08" db="UniProtKB">
        <authorList>
            <consortium name="RefSeq"/>
        </authorList>
    </citation>
    <scope>IDENTIFICATION</scope>
    <source>
        <strain evidence="3">CBS 342.82</strain>
    </source>
</reference>
<evidence type="ECO:0000256" key="1">
    <source>
        <dbReference type="SAM" id="MobiDB-lite"/>
    </source>
</evidence>
<feature type="compositionally biased region" description="Basic and acidic residues" evidence="1">
    <location>
        <begin position="58"/>
        <end position="108"/>
    </location>
</feature>
<proteinExistence type="predicted"/>
<gene>
    <name evidence="3" type="ORF">K489DRAFT_381755</name>
</gene>
<protein>
    <recommendedName>
        <fullName evidence="4">Mitochondrial carrier</fullName>
    </recommendedName>
</protein>
<dbReference type="Proteomes" id="UP000504637">
    <property type="component" value="Unplaced"/>
</dbReference>
<accession>A0A6J3M1J6</accession>
<dbReference type="AlphaFoldDB" id="A0A6J3M1J6"/>
<feature type="region of interest" description="Disordered" evidence="1">
    <location>
        <begin position="34"/>
        <end position="108"/>
    </location>
</feature>